<feature type="repeat" description="PPR" evidence="2">
    <location>
        <begin position="44"/>
        <end position="78"/>
    </location>
</feature>
<dbReference type="EMBL" id="CAUYUJ010012237">
    <property type="protein sequence ID" value="CAK0833590.1"/>
    <property type="molecule type" value="Genomic_DNA"/>
</dbReference>
<keyword evidence="1" id="KW-0677">Repeat</keyword>
<proteinExistence type="predicted"/>
<evidence type="ECO:0008006" key="5">
    <source>
        <dbReference type="Google" id="ProtNLM"/>
    </source>
</evidence>
<dbReference type="PANTHER" id="PTHR47447:SF17">
    <property type="entry name" value="OS12G0638900 PROTEIN"/>
    <property type="match status" value="1"/>
</dbReference>
<sequence>MRNKDIEPNVVSFNAGICACGAGEQWQRGLWLLRQMWVRTLKPDLVSYNAGIGACQRCGQWQRSLRLLSEMCEVNLELDVISYIAAIGACSDSGQWQQAVGLLKHMSDNKLEPDQLATAPRSARARKAGSGSRLCSCSGRSGRCRWSPTSSLHRRSARVREGWALGAGRVAAQ</sequence>
<dbReference type="PROSITE" id="PS51375">
    <property type="entry name" value="PPR"/>
    <property type="match status" value="2"/>
</dbReference>
<feature type="repeat" description="PPR" evidence="2">
    <location>
        <begin position="79"/>
        <end position="113"/>
    </location>
</feature>
<evidence type="ECO:0000313" key="3">
    <source>
        <dbReference type="EMBL" id="CAK0833590.1"/>
    </source>
</evidence>
<dbReference type="PROSITE" id="PS51257">
    <property type="entry name" value="PROKAR_LIPOPROTEIN"/>
    <property type="match status" value="1"/>
</dbReference>
<name>A0ABN9SP06_9DINO</name>
<organism evidence="3 4">
    <name type="scientific">Prorocentrum cordatum</name>
    <dbReference type="NCBI Taxonomy" id="2364126"/>
    <lineage>
        <taxon>Eukaryota</taxon>
        <taxon>Sar</taxon>
        <taxon>Alveolata</taxon>
        <taxon>Dinophyceae</taxon>
        <taxon>Prorocentrales</taxon>
        <taxon>Prorocentraceae</taxon>
        <taxon>Prorocentrum</taxon>
    </lineage>
</organism>
<dbReference type="InterPro" id="IPR002885">
    <property type="entry name" value="PPR_rpt"/>
</dbReference>
<dbReference type="Pfam" id="PF13812">
    <property type="entry name" value="PPR_3"/>
    <property type="match status" value="1"/>
</dbReference>
<dbReference type="PANTHER" id="PTHR47447">
    <property type="entry name" value="OS03G0856100 PROTEIN"/>
    <property type="match status" value="1"/>
</dbReference>
<gene>
    <name evidence="3" type="ORF">PCOR1329_LOCUS31238</name>
</gene>
<accession>A0ABN9SP06</accession>
<dbReference type="Gene3D" id="1.25.40.10">
    <property type="entry name" value="Tetratricopeptide repeat domain"/>
    <property type="match status" value="1"/>
</dbReference>
<evidence type="ECO:0000313" key="4">
    <source>
        <dbReference type="Proteomes" id="UP001189429"/>
    </source>
</evidence>
<keyword evidence="4" id="KW-1185">Reference proteome</keyword>
<comment type="caution">
    <text evidence="3">The sequence shown here is derived from an EMBL/GenBank/DDBJ whole genome shotgun (WGS) entry which is preliminary data.</text>
</comment>
<protein>
    <recommendedName>
        <fullName evidence="5">Pentatricopeptide repeat-containing protein</fullName>
    </recommendedName>
</protein>
<dbReference type="NCBIfam" id="TIGR00756">
    <property type="entry name" value="PPR"/>
    <property type="match status" value="1"/>
</dbReference>
<dbReference type="Proteomes" id="UP001189429">
    <property type="component" value="Unassembled WGS sequence"/>
</dbReference>
<dbReference type="InterPro" id="IPR011990">
    <property type="entry name" value="TPR-like_helical_dom_sf"/>
</dbReference>
<reference evidence="3" key="1">
    <citation type="submission" date="2023-10" db="EMBL/GenBank/DDBJ databases">
        <authorList>
            <person name="Chen Y."/>
            <person name="Shah S."/>
            <person name="Dougan E. K."/>
            <person name="Thang M."/>
            <person name="Chan C."/>
        </authorList>
    </citation>
    <scope>NUCLEOTIDE SEQUENCE [LARGE SCALE GENOMIC DNA]</scope>
</reference>
<evidence type="ECO:0000256" key="1">
    <source>
        <dbReference type="ARBA" id="ARBA00022737"/>
    </source>
</evidence>
<evidence type="ECO:0000256" key="2">
    <source>
        <dbReference type="PROSITE-ProRule" id="PRU00708"/>
    </source>
</evidence>